<dbReference type="Proteomes" id="UP000680865">
    <property type="component" value="Unassembled WGS sequence"/>
</dbReference>
<dbReference type="Pfam" id="PF01370">
    <property type="entry name" value="Epimerase"/>
    <property type="match status" value="1"/>
</dbReference>
<dbReference type="RefSeq" id="WP_280519378.1">
    <property type="nucleotide sequence ID" value="NZ_BOQP01000027.1"/>
</dbReference>
<dbReference type="FunFam" id="3.40.50.720:FF:000336">
    <property type="entry name" value="Aldehyde reductase"/>
    <property type="match status" value="1"/>
</dbReference>
<name>A0A919SS63_9ACTN</name>
<dbReference type="InterPro" id="IPR050425">
    <property type="entry name" value="NAD(P)_dehydrat-like"/>
</dbReference>
<dbReference type="PANTHER" id="PTHR10366">
    <property type="entry name" value="NAD DEPENDENT EPIMERASE/DEHYDRATASE"/>
    <property type="match status" value="1"/>
</dbReference>
<evidence type="ECO:0000256" key="2">
    <source>
        <dbReference type="ARBA" id="ARBA00023445"/>
    </source>
</evidence>
<evidence type="ECO:0000313" key="4">
    <source>
        <dbReference type="EMBL" id="GIM76487.1"/>
    </source>
</evidence>
<dbReference type="SUPFAM" id="SSF51735">
    <property type="entry name" value="NAD(P)-binding Rossmann-fold domains"/>
    <property type="match status" value="1"/>
</dbReference>
<keyword evidence="1" id="KW-0560">Oxidoreductase</keyword>
<dbReference type="AlphaFoldDB" id="A0A919SS63"/>
<dbReference type="InterPro" id="IPR057326">
    <property type="entry name" value="KR_dom"/>
</dbReference>
<dbReference type="InterPro" id="IPR036291">
    <property type="entry name" value="NAD(P)-bd_dom_sf"/>
</dbReference>
<comment type="similarity">
    <text evidence="2">Belongs to the NAD(P)-dependent epimerase/dehydratase family. Dihydroflavonol-4-reductase subfamily.</text>
</comment>
<evidence type="ECO:0000256" key="1">
    <source>
        <dbReference type="ARBA" id="ARBA00023002"/>
    </source>
</evidence>
<evidence type="ECO:0000259" key="3">
    <source>
        <dbReference type="SMART" id="SM00822"/>
    </source>
</evidence>
<dbReference type="Gene3D" id="3.40.50.720">
    <property type="entry name" value="NAD(P)-binding Rossmann-like Domain"/>
    <property type="match status" value="1"/>
</dbReference>
<dbReference type="PANTHER" id="PTHR10366:SF564">
    <property type="entry name" value="STEROL-4-ALPHA-CARBOXYLATE 3-DEHYDROGENASE, DECARBOXYLATING"/>
    <property type="match status" value="1"/>
</dbReference>
<reference evidence="4" key="1">
    <citation type="submission" date="2021-03" db="EMBL/GenBank/DDBJ databases">
        <title>Whole genome shotgun sequence of Actinoplanes consettensis NBRC 14913.</title>
        <authorList>
            <person name="Komaki H."/>
            <person name="Tamura T."/>
        </authorList>
    </citation>
    <scope>NUCLEOTIDE SEQUENCE</scope>
    <source>
        <strain evidence="4">NBRC 14913</strain>
    </source>
</reference>
<protein>
    <submittedName>
        <fullName evidence="4">Dihydroflavonol-4-reductase</fullName>
    </submittedName>
</protein>
<keyword evidence="5" id="KW-1185">Reference proteome</keyword>
<feature type="domain" description="Ketoreductase" evidence="3">
    <location>
        <begin position="1"/>
        <end position="185"/>
    </location>
</feature>
<dbReference type="GO" id="GO:0016616">
    <property type="term" value="F:oxidoreductase activity, acting on the CH-OH group of donors, NAD or NADP as acceptor"/>
    <property type="evidence" value="ECO:0007669"/>
    <property type="project" value="TreeGrafter"/>
</dbReference>
<dbReference type="InterPro" id="IPR001509">
    <property type="entry name" value="Epimerase_deHydtase"/>
</dbReference>
<proteinExistence type="inferred from homology"/>
<sequence>MVVLVTGGSGYVGAHCIRALVSQGYKVRTTVRSPGRAQSVRALLEPGTDVSFAVADLTSDAGWAAAAAGCDAVLHVASPFPGKSPRRPDDLIVPAREGTLRVLRAARDAGVRRTVLTSSFAAVGYGHRDYSRVFTEADWSDPDGPDLIAYSRSKLVAERAAWDFAERSGGGMELAVINPVGILGPPLGRELSVYVAVIGQLLNGELPALPRLNWGVVDVRDVADLHVRAMVAPGAAGERFVATAGTTSLPQIAGLLRARLGPAAHRVPDRTVPDWVVRLSARVSARFATVVPDLGVVREASSVKAHELLGWQARPIEETVLDTASGLAALGLLRDAGASGSDRRLRS</sequence>
<accession>A0A919SS63</accession>
<comment type="caution">
    <text evidence="4">The sequence shown here is derived from an EMBL/GenBank/DDBJ whole genome shotgun (WGS) entry which is preliminary data.</text>
</comment>
<organism evidence="4 5">
    <name type="scientific">Winogradskya consettensis</name>
    <dbReference type="NCBI Taxonomy" id="113560"/>
    <lineage>
        <taxon>Bacteria</taxon>
        <taxon>Bacillati</taxon>
        <taxon>Actinomycetota</taxon>
        <taxon>Actinomycetes</taxon>
        <taxon>Micromonosporales</taxon>
        <taxon>Micromonosporaceae</taxon>
        <taxon>Winogradskya</taxon>
    </lineage>
</organism>
<gene>
    <name evidence="4" type="ORF">Aco04nite_50670</name>
</gene>
<evidence type="ECO:0000313" key="5">
    <source>
        <dbReference type="Proteomes" id="UP000680865"/>
    </source>
</evidence>
<dbReference type="SMART" id="SM00822">
    <property type="entry name" value="PKS_KR"/>
    <property type="match status" value="1"/>
</dbReference>
<dbReference type="EMBL" id="BOQP01000027">
    <property type="protein sequence ID" value="GIM76487.1"/>
    <property type="molecule type" value="Genomic_DNA"/>
</dbReference>